<dbReference type="Gene3D" id="1.10.260.40">
    <property type="entry name" value="lambda repressor-like DNA-binding domains"/>
    <property type="match status" value="1"/>
</dbReference>
<keyword evidence="6" id="KW-1185">Reference proteome</keyword>
<dbReference type="GO" id="GO:0005829">
    <property type="term" value="C:cytosol"/>
    <property type="evidence" value="ECO:0007669"/>
    <property type="project" value="TreeGrafter"/>
</dbReference>
<dbReference type="Pfam" id="PF01381">
    <property type="entry name" value="HTH_3"/>
    <property type="match status" value="1"/>
</dbReference>
<keyword evidence="3" id="KW-0804">Transcription</keyword>
<dbReference type="PANTHER" id="PTHR46797:SF23">
    <property type="entry name" value="HTH-TYPE TRANSCRIPTIONAL REGULATOR SUTR"/>
    <property type="match status" value="1"/>
</dbReference>
<dbReference type="SMART" id="SM00530">
    <property type="entry name" value="HTH_XRE"/>
    <property type="match status" value="1"/>
</dbReference>
<gene>
    <name evidence="5" type="primary">puuR_4</name>
    <name evidence="5" type="ORF">CLLU_34480</name>
</gene>
<dbReference type="CDD" id="cd00093">
    <property type="entry name" value="HTH_XRE"/>
    <property type="match status" value="1"/>
</dbReference>
<proteinExistence type="predicted"/>
<dbReference type="GO" id="GO:0003700">
    <property type="term" value="F:DNA-binding transcription factor activity"/>
    <property type="evidence" value="ECO:0007669"/>
    <property type="project" value="TreeGrafter"/>
</dbReference>
<dbReference type="SUPFAM" id="SSF51182">
    <property type="entry name" value="RmlC-like cupins"/>
    <property type="match status" value="1"/>
</dbReference>
<reference evidence="5 6" key="1">
    <citation type="submission" date="2018-03" db="EMBL/GenBank/DDBJ databases">
        <title>Genome sequence of Clostridium luticellarii DSM 29923.</title>
        <authorList>
            <person name="Poehlein A."/>
            <person name="Daniel R."/>
        </authorList>
    </citation>
    <scope>NUCLEOTIDE SEQUENCE [LARGE SCALE GENOMIC DNA]</scope>
    <source>
        <strain evidence="5 6">DSM 29923</strain>
    </source>
</reference>
<dbReference type="InterPro" id="IPR011051">
    <property type="entry name" value="RmlC_Cupin_sf"/>
</dbReference>
<organism evidence="5 6">
    <name type="scientific">Clostridium luticellarii</name>
    <dbReference type="NCBI Taxonomy" id="1691940"/>
    <lineage>
        <taxon>Bacteria</taxon>
        <taxon>Bacillati</taxon>
        <taxon>Bacillota</taxon>
        <taxon>Clostridia</taxon>
        <taxon>Eubacteriales</taxon>
        <taxon>Clostridiaceae</taxon>
        <taxon>Clostridium</taxon>
    </lineage>
</organism>
<dbReference type="CDD" id="cd02209">
    <property type="entry name" value="cupin_XRE_C"/>
    <property type="match status" value="1"/>
</dbReference>
<accession>A0A2T0B795</accession>
<sequence length="184" mass="21158">MKDFNFIIGKNLNSIRKQKNLSLDKVALLTGVSKAMLAQIERGNSNPTVTTLWKIATGLNVSFSYFMEEKSHEVTCVTHDNIKPIIEGDGKMRVYPLFPYDSKRRFEIFNIELEPGCSHQSPPHNDGIEEYIIVNKGEMEMIIGDDKYKLKYGDAIRYMANKAHCYKNISNTLASFQNIIYYFK</sequence>
<comment type="caution">
    <text evidence="5">The sequence shown here is derived from an EMBL/GenBank/DDBJ whole genome shotgun (WGS) entry which is preliminary data.</text>
</comment>
<dbReference type="InterPro" id="IPR010982">
    <property type="entry name" value="Lambda_DNA-bd_dom_sf"/>
</dbReference>
<dbReference type="Pfam" id="PF07883">
    <property type="entry name" value="Cupin_2"/>
    <property type="match status" value="1"/>
</dbReference>
<name>A0A2T0B795_9CLOT</name>
<dbReference type="SUPFAM" id="SSF47413">
    <property type="entry name" value="lambda repressor-like DNA-binding domains"/>
    <property type="match status" value="1"/>
</dbReference>
<dbReference type="GO" id="GO:0003677">
    <property type="term" value="F:DNA binding"/>
    <property type="evidence" value="ECO:0007669"/>
    <property type="project" value="UniProtKB-KW"/>
</dbReference>
<keyword evidence="1" id="KW-0805">Transcription regulation</keyword>
<feature type="domain" description="HTH cro/C1-type" evidence="4">
    <location>
        <begin position="12"/>
        <end position="66"/>
    </location>
</feature>
<dbReference type="AlphaFoldDB" id="A0A2T0B795"/>
<evidence type="ECO:0000259" key="4">
    <source>
        <dbReference type="PROSITE" id="PS50943"/>
    </source>
</evidence>
<dbReference type="RefSeq" id="WP_106010993.1">
    <property type="nucleotide sequence ID" value="NZ_PVXP01000097.1"/>
</dbReference>
<dbReference type="OrthoDB" id="9781521at2"/>
<dbReference type="InterPro" id="IPR001387">
    <property type="entry name" value="Cro/C1-type_HTH"/>
</dbReference>
<evidence type="ECO:0000313" key="5">
    <source>
        <dbReference type="EMBL" id="PRR79667.1"/>
    </source>
</evidence>
<dbReference type="InterPro" id="IPR050807">
    <property type="entry name" value="TransReg_Diox_bact_type"/>
</dbReference>
<evidence type="ECO:0000256" key="1">
    <source>
        <dbReference type="ARBA" id="ARBA00023015"/>
    </source>
</evidence>
<evidence type="ECO:0000313" key="6">
    <source>
        <dbReference type="Proteomes" id="UP000237798"/>
    </source>
</evidence>
<dbReference type="Gene3D" id="2.60.120.10">
    <property type="entry name" value="Jelly Rolls"/>
    <property type="match status" value="1"/>
</dbReference>
<dbReference type="InterPro" id="IPR014710">
    <property type="entry name" value="RmlC-like_jellyroll"/>
</dbReference>
<evidence type="ECO:0000256" key="2">
    <source>
        <dbReference type="ARBA" id="ARBA00023125"/>
    </source>
</evidence>
<dbReference type="PROSITE" id="PS50943">
    <property type="entry name" value="HTH_CROC1"/>
    <property type="match status" value="1"/>
</dbReference>
<dbReference type="PANTHER" id="PTHR46797">
    <property type="entry name" value="HTH-TYPE TRANSCRIPTIONAL REGULATOR"/>
    <property type="match status" value="1"/>
</dbReference>
<protein>
    <submittedName>
        <fullName evidence="5">HTH-type transcriptional regulator PuuR</fullName>
    </submittedName>
</protein>
<dbReference type="Proteomes" id="UP000237798">
    <property type="component" value="Unassembled WGS sequence"/>
</dbReference>
<keyword evidence="2" id="KW-0238">DNA-binding</keyword>
<dbReference type="InterPro" id="IPR013096">
    <property type="entry name" value="Cupin_2"/>
</dbReference>
<dbReference type="EMBL" id="PVXP01000097">
    <property type="protein sequence ID" value="PRR79667.1"/>
    <property type="molecule type" value="Genomic_DNA"/>
</dbReference>
<evidence type="ECO:0000256" key="3">
    <source>
        <dbReference type="ARBA" id="ARBA00023163"/>
    </source>
</evidence>